<accession>A0ABP3TMZ4</accession>
<feature type="transmembrane region" description="Helical" evidence="1">
    <location>
        <begin position="40"/>
        <end position="58"/>
    </location>
</feature>
<keyword evidence="1" id="KW-0812">Transmembrane</keyword>
<proteinExistence type="predicted"/>
<keyword evidence="1" id="KW-1133">Transmembrane helix</keyword>
<dbReference type="EMBL" id="BAAAEU010000005">
    <property type="protein sequence ID" value="GAA0709956.1"/>
    <property type="molecule type" value="Genomic_DNA"/>
</dbReference>
<organism evidence="2 3">
    <name type="scientific">Dokdonella soli</name>
    <dbReference type="NCBI Taxonomy" id="529810"/>
    <lineage>
        <taxon>Bacteria</taxon>
        <taxon>Pseudomonadati</taxon>
        <taxon>Pseudomonadota</taxon>
        <taxon>Gammaproteobacteria</taxon>
        <taxon>Lysobacterales</taxon>
        <taxon>Rhodanobacteraceae</taxon>
        <taxon>Dokdonella</taxon>
    </lineage>
</organism>
<dbReference type="Proteomes" id="UP001501523">
    <property type="component" value="Unassembled WGS sequence"/>
</dbReference>
<evidence type="ECO:0000256" key="1">
    <source>
        <dbReference type="SAM" id="Phobius"/>
    </source>
</evidence>
<evidence type="ECO:0008006" key="4">
    <source>
        <dbReference type="Google" id="ProtNLM"/>
    </source>
</evidence>
<evidence type="ECO:0000313" key="2">
    <source>
        <dbReference type="EMBL" id="GAA0709956.1"/>
    </source>
</evidence>
<keyword evidence="3" id="KW-1185">Reference proteome</keyword>
<keyword evidence="1" id="KW-0472">Membrane</keyword>
<reference evidence="3" key="1">
    <citation type="journal article" date="2019" name="Int. J. Syst. Evol. Microbiol.">
        <title>The Global Catalogue of Microorganisms (GCM) 10K type strain sequencing project: providing services to taxonomists for standard genome sequencing and annotation.</title>
        <authorList>
            <consortium name="The Broad Institute Genomics Platform"/>
            <consortium name="The Broad Institute Genome Sequencing Center for Infectious Disease"/>
            <person name="Wu L."/>
            <person name="Ma J."/>
        </authorList>
    </citation>
    <scope>NUCLEOTIDE SEQUENCE [LARGE SCALE GENOMIC DNA]</scope>
    <source>
        <strain evidence="3">JCM 15421</strain>
    </source>
</reference>
<name>A0ABP3TMZ4_9GAMM</name>
<sequence>MTLECSFSALANLDQSDPDAVQALLHACTSTLLDPLLWKWALLITLGCAVVGAVIGVAKGRWLAGLLWGAALGPIGWLVIALSKSGHPECPECGRPNVPNAKACRHCGVNLRAAALMSERARLKRNDSGRGW</sequence>
<gene>
    <name evidence="2" type="ORF">GCM10009105_10810</name>
</gene>
<protein>
    <recommendedName>
        <fullName evidence="4">Zinc ribbon domain-containing protein</fullName>
    </recommendedName>
</protein>
<dbReference type="RefSeq" id="WP_379989327.1">
    <property type="nucleotide sequence ID" value="NZ_JBHSMO010000012.1"/>
</dbReference>
<feature type="transmembrane region" description="Helical" evidence="1">
    <location>
        <begin position="65"/>
        <end position="83"/>
    </location>
</feature>
<comment type="caution">
    <text evidence="2">The sequence shown here is derived from an EMBL/GenBank/DDBJ whole genome shotgun (WGS) entry which is preliminary data.</text>
</comment>
<evidence type="ECO:0000313" key="3">
    <source>
        <dbReference type="Proteomes" id="UP001501523"/>
    </source>
</evidence>